<dbReference type="PROSITE" id="PS50236">
    <property type="entry name" value="CHCR"/>
    <property type="match status" value="1"/>
</dbReference>
<dbReference type="InterPro" id="IPR000547">
    <property type="entry name" value="Clathrin_H-chain/VPS_repeat"/>
</dbReference>
<evidence type="ECO:0000256" key="1">
    <source>
        <dbReference type="ARBA" id="ARBA00022723"/>
    </source>
</evidence>
<keyword evidence="1" id="KW-0479">Metal-binding</keyword>
<evidence type="ECO:0000259" key="7">
    <source>
        <dbReference type="PROSITE" id="PS50865"/>
    </source>
</evidence>
<keyword evidence="2 4" id="KW-0863">Zinc-finger</keyword>
<dbReference type="EnsemblPlants" id="evm.model.03.2071">
    <property type="protein sequence ID" value="cds.evm.model.03.2071"/>
    <property type="gene ID" value="evm.TU.03.2071"/>
</dbReference>
<evidence type="ECO:0000259" key="6">
    <source>
        <dbReference type="PROSITE" id="PS50219"/>
    </source>
</evidence>
<dbReference type="GO" id="GO:0006886">
    <property type="term" value="P:intracellular protein transport"/>
    <property type="evidence" value="ECO:0007669"/>
    <property type="project" value="UniProtKB-UniRule"/>
</dbReference>
<name>A0A803P7U8_CANSA</name>
<accession>A0A803P7U8</accession>
<dbReference type="InterPro" id="IPR001180">
    <property type="entry name" value="CNH_dom"/>
</dbReference>
<dbReference type="GO" id="GO:0005737">
    <property type="term" value="C:cytoplasm"/>
    <property type="evidence" value="ECO:0007669"/>
    <property type="project" value="InterPro"/>
</dbReference>
<dbReference type="GO" id="GO:0016020">
    <property type="term" value="C:membrane"/>
    <property type="evidence" value="ECO:0007669"/>
    <property type="project" value="TreeGrafter"/>
</dbReference>
<dbReference type="PROSITE" id="PS01360">
    <property type="entry name" value="ZF_MYND_1"/>
    <property type="match status" value="1"/>
</dbReference>
<organism evidence="8 9">
    <name type="scientific">Cannabis sativa</name>
    <name type="common">Hemp</name>
    <name type="synonym">Marijuana</name>
    <dbReference type="NCBI Taxonomy" id="3483"/>
    <lineage>
        <taxon>Eukaryota</taxon>
        <taxon>Viridiplantae</taxon>
        <taxon>Streptophyta</taxon>
        <taxon>Embryophyta</taxon>
        <taxon>Tracheophyta</taxon>
        <taxon>Spermatophyta</taxon>
        <taxon>Magnoliopsida</taxon>
        <taxon>eudicotyledons</taxon>
        <taxon>Gunneridae</taxon>
        <taxon>Pentapetalae</taxon>
        <taxon>rosids</taxon>
        <taxon>fabids</taxon>
        <taxon>Rosales</taxon>
        <taxon>Cannabaceae</taxon>
        <taxon>Cannabis</taxon>
    </lineage>
</organism>
<dbReference type="PANTHER" id="PTHR12894:SF43">
    <property type="entry name" value="VACUOLAR SORTING PROTEIN 3"/>
    <property type="match status" value="1"/>
</dbReference>
<dbReference type="InterPro" id="IPR019453">
    <property type="entry name" value="VPS39/TGFA1_Znf"/>
</dbReference>
<dbReference type="Pfam" id="PF00780">
    <property type="entry name" value="CNH"/>
    <property type="match status" value="1"/>
</dbReference>
<dbReference type="InterPro" id="IPR002893">
    <property type="entry name" value="Znf_MYND"/>
</dbReference>
<dbReference type="InterPro" id="IPR032914">
    <property type="entry name" value="Vam6/VPS39/TRAP1"/>
</dbReference>
<dbReference type="InterPro" id="IPR019452">
    <property type="entry name" value="VPS39/TGF_beta_rcpt-assoc_1"/>
</dbReference>
<dbReference type="InterPro" id="IPR011047">
    <property type="entry name" value="Quinoprotein_ADH-like_sf"/>
</dbReference>
<feature type="domain" description="MYND-type" evidence="7">
    <location>
        <begin position="1037"/>
        <end position="1075"/>
    </location>
</feature>
<dbReference type="Gramene" id="evm.model.03.2071">
    <property type="protein sequence ID" value="cds.evm.model.03.2071"/>
    <property type="gene ID" value="evm.TU.03.2071"/>
</dbReference>
<reference evidence="8" key="2">
    <citation type="submission" date="2021-03" db="UniProtKB">
        <authorList>
            <consortium name="EnsemblPlants"/>
        </authorList>
    </citation>
    <scope>IDENTIFICATION</scope>
</reference>
<dbReference type="GO" id="GO:0034058">
    <property type="term" value="P:endosomal vesicle fusion"/>
    <property type="evidence" value="ECO:0007669"/>
    <property type="project" value="TreeGrafter"/>
</dbReference>
<protein>
    <submittedName>
        <fullName evidence="8">Uncharacterized protein</fullName>
    </submittedName>
</protein>
<dbReference type="InterPro" id="IPR007320">
    <property type="entry name" value="PDCD2_C"/>
</dbReference>
<evidence type="ECO:0000313" key="8">
    <source>
        <dbReference type="EnsemblPlants" id="cds.evm.model.03.2071"/>
    </source>
</evidence>
<evidence type="ECO:0000313" key="9">
    <source>
        <dbReference type="Proteomes" id="UP000596661"/>
    </source>
</evidence>
<dbReference type="EMBL" id="UZAU01000354">
    <property type="status" value="NOT_ANNOTATED_CDS"/>
    <property type="molecule type" value="Genomic_DNA"/>
</dbReference>
<sequence>MPSPMAINPNSRARTVLQPLSNFHLTPPTTSFRSIALYNLSNSQTLIYLGTNSGTLLLLSANPDHSKLSLLRSVTVNDGSSVESVQVFGGIGKVIVLSGEFLYLYDSFLLQPAKRLSFLKGVRVFTKRMRSSENKLNGLNCEGSNAFAVVVGNRLVLVGIDSNVDELNVSYSILKDYQCIDGISTMVWLNDSIIIGTANGYSLVSCVSGQSGVIFSLPDVSSLPKLKLLCKDWNVLLLVDNVGVVVNADGQPVSGSIVFRLDPDSIGEVSLYIVAVKDGKMDLYHKKSGTCIQRVSFGGESVGGPCIIADEEDSEGELFVVASPTKVPRNRYWGLHPPPAPLEDVVGEGLSAIQRAILLRKAGVETSVDDDFFSNPPSRAYLLESAIKSMIRYLEVSRNKELTPSVKEGVDTLLMYLYRAIDSVDDMEKLASSANSCVVEELETLLGDSGHLRTLAFLYASRGMSSKALAIWRILARNYTSGLWKDNSLKSSLDDSGTQVLAGKETAAAEASKILEESSDADLVLQHLGWIADINQVFAVQILTSEKRENQLPPDEVIAAIDPSKVEIFQRYLQWLIEEQDSCDTRFHTLYALSLAKSTIETLEVETSSQNSDAGRIEETTVFDPRMSFIFETPVRERLQTFLQSSDLYDPEEILDLIEGSELWWEKAILYKKLGQETLVLQILALKLEDSEAAEQYCADIGRPDAYMQLLDMYLDPQDGKEPMFKAAVRLLHNHGESLDPLQVLERLSSDMPLQLASETILRMLRARLHHHRQGQIVHNLSRALHTDARLARLEERSRHVQINDESLCDSCHARLGTKLFAMYPDDTIVCYKTKTHISLSFDRLSLHQPPSPSSAALHSTTLPLPTSSLIYISLFSRRRQPNFDDINSVSGGGFTFTLRLQIADSKFCGKAKNPHSLLRHFFPSKAGGVPAWLDPVNLPSGRSFLCDICGEPLQFMLQVYAPEDVEYAFHRTLFVFICTSMACLRIDQHEQWKRHPDKPCRSVKVFRCQLPRGNPFYSSEPPKEDDKPPGIKVPSCTWCGTWKGIKPCSSCEKAIYCSEKHRVKHSQLGHDYDCQRVRIASNSIESSLGNSGTISSELQEVACTTLWPELEVIQEDEDEFDTRIPDENGAVSTLLPRNRTDDTIMSLMKEFEGDDERKSWLSFEERIAWAPEQVIRYCKTPDSKPLWPTSSGRPSKDDIPKCSYCSGPMRFEFQILPQLLYYFRVRNDVDSLDWATIVVYTCKASCEYSVAYKEEYAWVQLS</sequence>
<dbReference type="AlphaFoldDB" id="A0A803P7U8"/>
<evidence type="ECO:0000256" key="4">
    <source>
        <dbReference type="PROSITE-ProRule" id="PRU00134"/>
    </source>
</evidence>
<dbReference type="GO" id="GO:0008270">
    <property type="term" value="F:zinc ion binding"/>
    <property type="evidence" value="ECO:0007669"/>
    <property type="project" value="UniProtKB-KW"/>
</dbReference>
<keyword evidence="9" id="KW-1185">Reference proteome</keyword>
<proteinExistence type="predicted"/>
<dbReference type="Pfam" id="PF10367">
    <property type="entry name" value="zf-Vps39_C"/>
    <property type="match status" value="1"/>
</dbReference>
<dbReference type="Pfam" id="PF10366">
    <property type="entry name" value="Vps39_1"/>
    <property type="match status" value="1"/>
</dbReference>
<keyword evidence="3" id="KW-0862">Zinc</keyword>
<evidence type="ECO:0000256" key="2">
    <source>
        <dbReference type="ARBA" id="ARBA00022771"/>
    </source>
</evidence>
<evidence type="ECO:0000256" key="5">
    <source>
        <dbReference type="PROSITE-ProRule" id="PRU01006"/>
    </source>
</evidence>
<feature type="domain" description="CNH" evidence="6">
    <location>
        <begin position="29"/>
        <end position="310"/>
    </location>
</feature>
<feature type="repeat" description="CHCR" evidence="5">
    <location>
        <begin position="542"/>
        <end position="723"/>
    </location>
</feature>
<dbReference type="SUPFAM" id="SSF144232">
    <property type="entry name" value="HIT/MYND zinc finger-like"/>
    <property type="match status" value="1"/>
</dbReference>
<evidence type="ECO:0000256" key="3">
    <source>
        <dbReference type="ARBA" id="ARBA00022833"/>
    </source>
</evidence>
<dbReference type="PROSITE" id="PS50865">
    <property type="entry name" value="ZF_MYND_2"/>
    <property type="match status" value="1"/>
</dbReference>
<dbReference type="Pfam" id="PF04194">
    <property type="entry name" value="PDCD2_C"/>
    <property type="match status" value="1"/>
</dbReference>
<dbReference type="Proteomes" id="UP000596661">
    <property type="component" value="Chromosome 3"/>
</dbReference>
<dbReference type="PROSITE" id="PS50219">
    <property type="entry name" value="CNH"/>
    <property type="match status" value="1"/>
</dbReference>
<dbReference type="PANTHER" id="PTHR12894">
    <property type="entry name" value="CNH DOMAIN CONTAINING"/>
    <property type="match status" value="1"/>
</dbReference>
<dbReference type="SUPFAM" id="SSF50998">
    <property type="entry name" value="Quinoprotein alcohol dehydrogenase-like"/>
    <property type="match status" value="1"/>
</dbReference>
<dbReference type="GO" id="GO:0006914">
    <property type="term" value="P:autophagy"/>
    <property type="evidence" value="ECO:0007669"/>
    <property type="project" value="TreeGrafter"/>
</dbReference>
<reference evidence="8" key="1">
    <citation type="submission" date="2018-11" db="EMBL/GenBank/DDBJ databases">
        <authorList>
            <person name="Grassa J C."/>
        </authorList>
    </citation>
    <scope>NUCLEOTIDE SEQUENCE [LARGE SCALE GENOMIC DNA]</scope>
</reference>